<dbReference type="GO" id="GO:0036376">
    <property type="term" value="P:sodium ion export across plasma membrane"/>
    <property type="evidence" value="ECO:0007669"/>
    <property type="project" value="InterPro"/>
</dbReference>
<dbReference type="GO" id="GO:0015385">
    <property type="term" value="F:sodium:proton antiporter activity"/>
    <property type="evidence" value="ECO:0007669"/>
    <property type="project" value="InterPro"/>
</dbReference>
<organism evidence="1 2">
    <name type="scientific">Monilinia fructigena</name>
    <dbReference type="NCBI Taxonomy" id="38457"/>
    <lineage>
        <taxon>Eukaryota</taxon>
        <taxon>Fungi</taxon>
        <taxon>Dikarya</taxon>
        <taxon>Ascomycota</taxon>
        <taxon>Pezizomycotina</taxon>
        <taxon>Leotiomycetes</taxon>
        <taxon>Helotiales</taxon>
        <taxon>Sclerotiniaceae</taxon>
        <taxon>Monilinia</taxon>
    </lineage>
</organism>
<reference evidence="1 2" key="1">
    <citation type="submission" date="2018-06" db="EMBL/GenBank/DDBJ databases">
        <title>Genome Sequence of the Brown Rot Fungal Pathogen Monilinia fructigena.</title>
        <authorList>
            <person name="Landi L."/>
            <person name="De Miccolis Angelini R.M."/>
            <person name="Pollastro S."/>
            <person name="Abate D."/>
            <person name="Faretra F."/>
            <person name="Romanazzi G."/>
        </authorList>
    </citation>
    <scope>NUCLEOTIDE SEQUENCE [LARGE SCALE GENOMIC DNA]</scope>
    <source>
        <strain evidence="1 2">Mfrg269</strain>
    </source>
</reference>
<dbReference type="PANTHER" id="PTHR31382">
    <property type="entry name" value="NA(+)/H(+) ANTIPORTER"/>
    <property type="match status" value="1"/>
</dbReference>
<dbReference type="InterPro" id="IPR004712">
    <property type="entry name" value="Na+/H+_antiporter_fungi"/>
</dbReference>
<dbReference type="GO" id="GO:0005886">
    <property type="term" value="C:plasma membrane"/>
    <property type="evidence" value="ECO:0007669"/>
    <property type="project" value="InterPro"/>
</dbReference>
<dbReference type="EMBL" id="QKRW01000006">
    <property type="protein sequence ID" value="RAL66567.1"/>
    <property type="molecule type" value="Genomic_DNA"/>
</dbReference>
<dbReference type="GO" id="GO:0120029">
    <property type="term" value="P:proton export across plasma membrane"/>
    <property type="evidence" value="ECO:0007669"/>
    <property type="project" value="InterPro"/>
</dbReference>
<dbReference type="Proteomes" id="UP000249056">
    <property type="component" value="Unassembled WGS sequence"/>
</dbReference>
<dbReference type="OrthoDB" id="5327978at2759"/>
<name>A0A395J234_9HELO</name>
<gene>
    <name evidence="1" type="ORF">DID88_006257</name>
</gene>
<evidence type="ECO:0000313" key="1">
    <source>
        <dbReference type="EMBL" id="RAL66567.1"/>
    </source>
</evidence>
<evidence type="ECO:0000313" key="2">
    <source>
        <dbReference type="Proteomes" id="UP000249056"/>
    </source>
</evidence>
<sequence length="78" mass="8552">MPTLETSNFNIEKFYLSEALISLVFGVAMSPHGADFIRPLEYTDSIENLNSATLYFSRLVLGVQLVLAGVQLPSVTSN</sequence>
<protein>
    <submittedName>
        <fullName evidence="1">Uncharacterized protein</fullName>
    </submittedName>
</protein>
<comment type="caution">
    <text evidence="1">The sequence shown here is derived from an EMBL/GenBank/DDBJ whole genome shotgun (WGS) entry which is preliminary data.</text>
</comment>
<dbReference type="AlphaFoldDB" id="A0A395J234"/>
<accession>A0A395J234</accession>
<dbReference type="PANTHER" id="PTHR31382:SF1">
    <property type="entry name" value="SODIUM ION_PROTON EXCHANGER (EUROFUNG)"/>
    <property type="match status" value="1"/>
</dbReference>
<proteinExistence type="predicted"/>
<dbReference type="GO" id="GO:0042391">
    <property type="term" value="P:regulation of membrane potential"/>
    <property type="evidence" value="ECO:0007669"/>
    <property type="project" value="InterPro"/>
</dbReference>
<keyword evidence="2" id="KW-1185">Reference proteome</keyword>